<organism evidence="2 3">
    <name type="scientific">Streptomyces boncukensis</name>
    <dbReference type="NCBI Taxonomy" id="2711219"/>
    <lineage>
        <taxon>Bacteria</taxon>
        <taxon>Bacillati</taxon>
        <taxon>Actinomycetota</taxon>
        <taxon>Actinomycetes</taxon>
        <taxon>Kitasatosporales</taxon>
        <taxon>Streptomycetaceae</taxon>
        <taxon>Streptomyces</taxon>
    </lineage>
</organism>
<evidence type="ECO:0000313" key="3">
    <source>
        <dbReference type="Proteomes" id="UP000477722"/>
    </source>
</evidence>
<keyword evidence="1" id="KW-0472">Membrane</keyword>
<dbReference type="Pfam" id="PF19857">
    <property type="entry name" value="DUF6332"/>
    <property type="match status" value="1"/>
</dbReference>
<protein>
    <submittedName>
        <fullName evidence="2">Uncharacterized protein</fullName>
    </submittedName>
</protein>
<accession>A0A6G4X2F0</accession>
<sequence length="73" mass="7552">MTVEIVFALVTAAVLAVALGSALLLGVSGTARQSTLTYGALVGAVAGMWRLVRALRRFDAQRRADRGGPGPAR</sequence>
<reference evidence="2 3" key="1">
    <citation type="submission" date="2020-02" db="EMBL/GenBank/DDBJ databases">
        <title>Whole-genome analyses of novel actinobacteria.</title>
        <authorList>
            <person name="Sahin N."/>
            <person name="Tatar D."/>
        </authorList>
    </citation>
    <scope>NUCLEOTIDE SEQUENCE [LARGE SCALE GENOMIC DNA]</scope>
    <source>
        <strain evidence="2 3">SB3404</strain>
    </source>
</reference>
<keyword evidence="3" id="KW-1185">Reference proteome</keyword>
<comment type="caution">
    <text evidence="2">The sequence shown here is derived from an EMBL/GenBank/DDBJ whole genome shotgun (WGS) entry which is preliminary data.</text>
</comment>
<dbReference type="EMBL" id="JAAKZZ010000342">
    <property type="protein sequence ID" value="NGO71719.1"/>
    <property type="molecule type" value="Genomic_DNA"/>
</dbReference>
<gene>
    <name evidence="2" type="ORF">G5C65_25885</name>
</gene>
<dbReference type="Proteomes" id="UP000477722">
    <property type="component" value="Unassembled WGS sequence"/>
</dbReference>
<dbReference type="AlphaFoldDB" id="A0A6G4X2F0"/>
<evidence type="ECO:0000256" key="1">
    <source>
        <dbReference type="SAM" id="Phobius"/>
    </source>
</evidence>
<keyword evidence="1" id="KW-0812">Transmembrane</keyword>
<evidence type="ECO:0000313" key="2">
    <source>
        <dbReference type="EMBL" id="NGO71719.1"/>
    </source>
</evidence>
<keyword evidence="1" id="KW-1133">Transmembrane helix</keyword>
<feature type="transmembrane region" description="Helical" evidence="1">
    <location>
        <begin position="36"/>
        <end position="52"/>
    </location>
</feature>
<name>A0A6G4X2F0_9ACTN</name>
<dbReference type="InterPro" id="IPR046295">
    <property type="entry name" value="DUF6332"/>
</dbReference>
<proteinExistence type="predicted"/>